<protein>
    <submittedName>
        <fullName evidence="2">Uncharacterized protein</fullName>
    </submittedName>
</protein>
<keyword evidence="3" id="KW-1185">Reference proteome</keyword>
<name>A0ABS0CXQ4_9NOCA</name>
<comment type="caution">
    <text evidence="2">The sequence shown here is derived from an EMBL/GenBank/DDBJ whole genome shotgun (WGS) entry which is preliminary data.</text>
</comment>
<evidence type="ECO:0000313" key="3">
    <source>
        <dbReference type="Proteomes" id="UP000702209"/>
    </source>
</evidence>
<dbReference type="InterPro" id="IPR045954">
    <property type="entry name" value="DUF6374"/>
</dbReference>
<feature type="region of interest" description="Disordered" evidence="1">
    <location>
        <begin position="53"/>
        <end position="81"/>
    </location>
</feature>
<proteinExistence type="predicted"/>
<dbReference type="EMBL" id="JADLQX010000013">
    <property type="protein sequence ID" value="MBF6299578.1"/>
    <property type="molecule type" value="Genomic_DNA"/>
</dbReference>
<reference evidence="2 3" key="1">
    <citation type="submission" date="2020-10" db="EMBL/GenBank/DDBJ databases">
        <title>Identification of Nocardia species via Next-generation sequencing and recognition of intraspecies genetic diversity.</title>
        <authorList>
            <person name="Li P."/>
            <person name="Li P."/>
            <person name="Lu B."/>
        </authorList>
    </citation>
    <scope>NUCLEOTIDE SEQUENCE [LARGE SCALE GENOMIC DNA]</scope>
    <source>
        <strain evidence="2 3">BJ06-0157</strain>
    </source>
</reference>
<feature type="compositionally biased region" description="Basic and acidic residues" evidence="1">
    <location>
        <begin position="62"/>
        <end position="81"/>
    </location>
</feature>
<evidence type="ECO:0000313" key="2">
    <source>
        <dbReference type="EMBL" id="MBF6299578.1"/>
    </source>
</evidence>
<accession>A0ABS0CXQ4</accession>
<dbReference type="RefSeq" id="WP_195130843.1">
    <property type="nucleotide sequence ID" value="NZ_JADLQX010000013.1"/>
</dbReference>
<dbReference type="Pfam" id="PF19901">
    <property type="entry name" value="DUF6374"/>
    <property type="match status" value="1"/>
</dbReference>
<gene>
    <name evidence="2" type="ORF">IU459_18820</name>
</gene>
<dbReference type="Proteomes" id="UP000702209">
    <property type="component" value="Unassembled WGS sequence"/>
</dbReference>
<sequence>MPELEPIPFAQMQINDVRRQLLDAAAFGKHLPPEHLEMMADRLAEGLRIYTEVTGSGTPDAPRSDSPVDGRACLDYRGRTR</sequence>
<evidence type="ECO:0000256" key="1">
    <source>
        <dbReference type="SAM" id="MobiDB-lite"/>
    </source>
</evidence>
<organism evidence="2 3">
    <name type="scientific">Nocardia amamiensis</name>
    <dbReference type="NCBI Taxonomy" id="404578"/>
    <lineage>
        <taxon>Bacteria</taxon>
        <taxon>Bacillati</taxon>
        <taxon>Actinomycetota</taxon>
        <taxon>Actinomycetes</taxon>
        <taxon>Mycobacteriales</taxon>
        <taxon>Nocardiaceae</taxon>
        <taxon>Nocardia</taxon>
    </lineage>
</organism>